<gene>
    <name evidence="1" type="ORF">GTZ99_03485</name>
</gene>
<proteinExistence type="predicted"/>
<sequence>MSRAHASGGQIALPLGSAMTGQPRRVVVGDANAAAVEALSHPETWPYRTAVLCGEPRSGKSLLAKWFMDSGMGDAIDDADKMDETALFHRWNRAQADGVPLLLTTTLGAEGAVWSIALPDLRSRMGGSLWVEIDTPDDAMLADLIAAHAEARGLILPDDGLRYLASRCERSHMGAERLVAEIDRISLERKCAPGAAVWREALEVMIGPDQPSLL</sequence>
<evidence type="ECO:0000313" key="1">
    <source>
        <dbReference type="EMBL" id="NBC35614.1"/>
    </source>
</evidence>
<comment type="caution">
    <text evidence="1">The sequence shown here is derived from an EMBL/GenBank/DDBJ whole genome shotgun (WGS) entry which is preliminary data.</text>
</comment>
<reference evidence="2" key="1">
    <citation type="submission" date="2020-01" db="EMBL/GenBank/DDBJ databases">
        <title>Sphingomonas sp. strain CSW-10.</title>
        <authorList>
            <person name="Chen W.-M."/>
        </authorList>
    </citation>
    <scope>NUCLEOTIDE SEQUENCE [LARGE SCALE GENOMIC DNA]</scope>
    <source>
        <strain evidence="2">FSY-8</strain>
    </source>
</reference>
<protein>
    <submittedName>
        <fullName evidence="1">ATPase</fullName>
    </submittedName>
</protein>
<keyword evidence="2" id="KW-1185">Reference proteome</keyword>
<organism evidence="1 2">
    <name type="scientific">Novosphingobium ovatum</name>
    <dbReference type="NCBI Taxonomy" id="1908523"/>
    <lineage>
        <taxon>Bacteria</taxon>
        <taxon>Pseudomonadati</taxon>
        <taxon>Pseudomonadota</taxon>
        <taxon>Alphaproteobacteria</taxon>
        <taxon>Sphingomonadales</taxon>
        <taxon>Sphingomonadaceae</taxon>
        <taxon>Novosphingobium</taxon>
    </lineage>
</organism>
<dbReference type="SUPFAM" id="SSF52540">
    <property type="entry name" value="P-loop containing nucleoside triphosphate hydrolases"/>
    <property type="match status" value="1"/>
</dbReference>
<dbReference type="Proteomes" id="UP000753724">
    <property type="component" value="Unassembled WGS sequence"/>
</dbReference>
<dbReference type="Gene3D" id="1.10.8.60">
    <property type="match status" value="1"/>
</dbReference>
<evidence type="ECO:0000313" key="2">
    <source>
        <dbReference type="Proteomes" id="UP000753724"/>
    </source>
</evidence>
<dbReference type="EMBL" id="JAAAPO010000001">
    <property type="protein sequence ID" value="NBC35614.1"/>
    <property type="molecule type" value="Genomic_DNA"/>
</dbReference>
<name>A0ABW9XAQ1_9SPHN</name>
<dbReference type="InterPro" id="IPR027417">
    <property type="entry name" value="P-loop_NTPase"/>
</dbReference>
<accession>A0ABW9XAQ1</accession>